<evidence type="ECO:0000256" key="1">
    <source>
        <dbReference type="SAM" id="Coils"/>
    </source>
</evidence>
<feature type="coiled-coil region" evidence="1">
    <location>
        <begin position="5"/>
        <end position="41"/>
    </location>
</feature>
<dbReference type="Proteomes" id="UP000018957">
    <property type="component" value="Unassembled WGS sequence"/>
</dbReference>
<evidence type="ECO:0000313" key="3">
    <source>
        <dbReference type="Proteomes" id="UP000018957"/>
    </source>
</evidence>
<keyword evidence="1" id="KW-0175">Coiled coil</keyword>
<proteinExistence type="predicted"/>
<reference evidence="2 3" key="1">
    <citation type="submission" date="2013-11" db="EMBL/GenBank/DDBJ databases">
        <title>Elucidation of the Photorhabdus temperata genome and generation of transposon mutant library to identify motility mutants.</title>
        <authorList>
            <person name="Hurst S.G.IV."/>
            <person name="Micheals B."/>
            <person name="Abebe-Akele F."/>
            <person name="Rowedder H."/>
            <person name="Bullock H."/>
            <person name="Jackobeck R."/>
            <person name="Janicki E."/>
            <person name="Tisa L.S."/>
        </authorList>
    </citation>
    <scope>NUCLEOTIDE SEQUENCE [LARGE SCALE GENOMIC DNA]</scope>
    <source>
        <strain evidence="2 3">NC19</strain>
    </source>
</reference>
<dbReference type="EMBL" id="AYSJ01000014">
    <property type="protein sequence ID" value="ETS30371.1"/>
    <property type="molecule type" value="Genomic_DNA"/>
</dbReference>
<protein>
    <submittedName>
        <fullName evidence="2">Uncharacterized protein</fullName>
    </submittedName>
</protein>
<dbReference type="RefSeq" id="WP_152961785.1">
    <property type="nucleotide sequence ID" value="NZ_AYSJ01000014.1"/>
</dbReference>
<sequence>MSYIHNKQAEEKEKLELEKAVAKKAERMRAAYNALKKSEQEGTVRYLSEKQNWYVVR</sequence>
<evidence type="ECO:0000313" key="2">
    <source>
        <dbReference type="EMBL" id="ETS30371.1"/>
    </source>
</evidence>
<dbReference type="AlphaFoldDB" id="W3V357"/>
<keyword evidence="3" id="KW-1185">Reference proteome</keyword>
<gene>
    <name evidence="2" type="ORF">PTE_03716</name>
</gene>
<organism evidence="2 3">
    <name type="scientific">Photorhabdus khanii NC19</name>
    <dbReference type="NCBI Taxonomy" id="1004151"/>
    <lineage>
        <taxon>Bacteria</taxon>
        <taxon>Pseudomonadati</taxon>
        <taxon>Pseudomonadota</taxon>
        <taxon>Gammaproteobacteria</taxon>
        <taxon>Enterobacterales</taxon>
        <taxon>Morganellaceae</taxon>
        <taxon>Photorhabdus</taxon>
    </lineage>
</organism>
<name>W3V357_9GAMM</name>
<accession>W3V357</accession>
<comment type="caution">
    <text evidence="2">The sequence shown here is derived from an EMBL/GenBank/DDBJ whole genome shotgun (WGS) entry which is preliminary data.</text>
</comment>